<evidence type="ECO:0000313" key="2">
    <source>
        <dbReference type="Proteomes" id="UP000030645"/>
    </source>
</evidence>
<dbReference type="AlphaFoldDB" id="W9RDK0"/>
<sequence>MVTVSPSSARKLLMEVSVNYDAVESFGITDLAAISVVDEQQIKFREIFIKSWQYFLRGT</sequence>
<gene>
    <name evidence="1" type="ORF">L484_008082</name>
</gene>
<organism evidence="1 2">
    <name type="scientific">Morus notabilis</name>
    <dbReference type="NCBI Taxonomy" id="981085"/>
    <lineage>
        <taxon>Eukaryota</taxon>
        <taxon>Viridiplantae</taxon>
        <taxon>Streptophyta</taxon>
        <taxon>Embryophyta</taxon>
        <taxon>Tracheophyta</taxon>
        <taxon>Spermatophyta</taxon>
        <taxon>Magnoliopsida</taxon>
        <taxon>eudicotyledons</taxon>
        <taxon>Gunneridae</taxon>
        <taxon>Pentapetalae</taxon>
        <taxon>rosids</taxon>
        <taxon>fabids</taxon>
        <taxon>Rosales</taxon>
        <taxon>Moraceae</taxon>
        <taxon>Moreae</taxon>
        <taxon>Morus</taxon>
    </lineage>
</organism>
<keyword evidence="2" id="KW-1185">Reference proteome</keyword>
<proteinExistence type="predicted"/>
<dbReference type="EMBL" id="KE344534">
    <property type="protein sequence ID" value="EXB66339.1"/>
    <property type="molecule type" value="Genomic_DNA"/>
</dbReference>
<protein>
    <submittedName>
        <fullName evidence="1">Uncharacterized protein</fullName>
    </submittedName>
</protein>
<dbReference type="Proteomes" id="UP000030645">
    <property type="component" value="Unassembled WGS sequence"/>
</dbReference>
<evidence type="ECO:0000313" key="1">
    <source>
        <dbReference type="EMBL" id="EXB66339.1"/>
    </source>
</evidence>
<reference evidence="2" key="1">
    <citation type="submission" date="2013-01" db="EMBL/GenBank/DDBJ databases">
        <title>Draft Genome Sequence of a Mulberry Tree, Morus notabilis C.K. Schneid.</title>
        <authorList>
            <person name="He N."/>
            <person name="Zhao S."/>
        </authorList>
    </citation>
    <scope>NUCLEOTIDE SEQUENCE</scope>
</reference>
<name>W9RDK0_9ROSA</name>
<accession>W9RDK0</accession>